<evidence type="ECO:0000256" key="1">
    <source>
        <dbReference type="SAM" id="Phobius"/>
    </source>
</evidence>
<accession>A0ABY4AYU3</accession>
<dbReference type="Proteomes" id="UP000831390">
    <property type="component" value="Chromosome"/>
</dbReference>
<name>A0ABY4AYU3_9BACT</name>
<feature type="transmembrane region" description="Helical" evidence="1">
    <location>
        <begin position="51"/>
        <end position="71"/>
    </location>
</feature>
<feature type="transmembrane region" description="Helical" evidence="1">
    <location>
        <begin position="77"/>
        <end position="96"/>
    </location>
</feature>
<sequence length="138" mass="14486">MPPANATTATASGRALYSAGGIRLLSLLFNPVVGGAMMARNLKDMQQPGAARMALGGSTLYTGLTLYLLSHFAPAPLFPWLSWASSLATGLGLEAYGKRFIADWQSQPVKSNVKPFIICLSVLGLLFGLVFSAAKPGI</sequence>
<keyword evidence="3" id="KW-1185">Reference proteome</keyword>
<gene>
    <name evidence="2" type="ORF">MTP16_13055</name>
</gene>
<keyword evidence="1" id="KW-0472">Membrane</keyword>
<feature type="transmembrane region" description="Helical" evidence="1">
    <location>
        <begin position="116"/>
        <end position="134"/>
    </location>
</feature>
<keyword evidence="1" id="KW-1133">Transmembrane helix</keyword>
<feature type="transmembrane region" description="Helical" evidence="1">
    <location>
        <begin position="20"/>
        <end position="39"/>
    </location>
</feature>
<reference evidence="2 3" key="1">
    <citation type="submission" date="2022-03" db="EMBL/GenBank/DDBJ databases">
        <title>Hymenobactersp. isolated from the air.</title>
        <authorList>
            <person name="Won M."/>
            <person name="Kwon S.-W."/>
        </authorList>
    </citation>
    <scope>NUCLEOTIDE SEQUENCE [LARGE SCALE GENOMIC DNA]</scope>
    <source>
        <strain evidence="2 3">KACC 22596</strain>
    </source>
</reference>
<evidence type="ECO:0000313" key="3">
    <source>
        <dbReference type="Proteomes" id="UP000831390"/>
    </source>
</evidence>
<evidence type="ECO:0000313" key="2">
    <source>
        <dbReference type="EMBL" id="UOE32062.1"/>
    </source>
</evidence>
<proteinExistence type="predicted"/>
<dbReference type="RefSeq" id="WP_243509300.1">
    <property type="nucleotide sequence ID" value="NZ_CP094534.1"/>
</dbReference>
<protein>
    <submittedName>
        <fullName evidence="2">Uncharacterized protein</fullName>
    </submittedName>
</protein>
<keyword evidence="1" id="KW-0812">Transmembrane</keyword>
<organism evidence="2 3">
    <name type="scientific">Hymenobacter monticola</name>
    <dbReference type="NCBI Taxonomy" id="1705399"/>
    <lineage>
        <taxon>Bacteria</taxon>
        <taxon>Pseudomonadati</taxon>
        <taxon>Bacteroidota</taxon>
        <taxon>Cytophagia</taxon>
        <taxon>Cytophagales</taxon>
        <taxon>Hymenobacteraceae</taxon>
        <taxon>Hymenobacter</taxon>
    </lineage>
</organism>
<dbReference type="EMBL" id="CP094534">
    <property type="protein sequence ID" value="UOE32062.1"/>
    <property type="molecule type" value="Genomic_DNA"/>
</dbReference>